<name>A0A5M3WG65_9ACTN</name>
<dbReference type="EMBL" id="BLAE01000007">
    <property type="protein sequence ID" value="GES07666.1"/>
    <property type="molecule type" value="Genomic_DNA"/>
</dbReference>
<protein>
    <submittedName>
        <fullName evidence="2">Uncharacterized protein</fullName>
    </submittedName>
</protein>
<feature type="compositionally biased region" description="Low complexity" evidence="1">
    <location>
        <begin position="40"/>
        <end position="62"/>
    </location>
</feature>
<sequence>MIVEAIMAWAEKRGPWFRVRYRDADGGVHTTPDKYPSKNAAPAPAPSTTITSISTSRRSSVR</sequence>
<dbReference type="AlphaFoldDB" id="A0A5M3WG65"/>
<reference evidence="2 3" key="1">
    <citation type="submission" date="2019-10" db="EMBL/GenBank/DDBJ databases">
        <title>Whole genome shotgun sequence of Acrocarpospora macrocephala NBRC 16266.</title>
        <authorList>
            <person name="Ichikawa N."/>
            <person name="Kimura A."/>
            <person name="Kitahashi Y."/>
            <person name="Komaki H."/>
            <person name="Oguchi A."/>
        </authorList>
    </citation>
    <scope>NUCLEOTIDE SEQUENCE [LARGE SCALE GENOMIC DNA]</scope>
    <source>
        <strain evidence="2 3">NBRC 16266</strain>
    </source>
</reference>
<evidence type="ECO:0000313" key="2">
    <source>
        <dbReference type="EMBL" id="GES07666.1"/>
    </source>
</evidence>
<organism evidence="2 3">
    <name type="scientific">Acrocarpospora macrocephala</name>
    <dbReference type="NCBI Taxonomy" id="150177"/>
    <lineage>
        <taxon>Bacteria</taxon>
        <taxon>Bacillati</taxon>
        <taxon>Actinomycetota</taxon>
        <taxon>Actinomycetes</taxon>
        <taxon>Streptosporangiales</taxon>
        <taxon>Streptosporangiaceae</taxon>
        <taxon>Acrocarpospora</taxon>
    </lineage>
</organism>
<dbReference type="Proteomes" id="UP000331127">
    <property type="component" value="Unassembled WGS sequence"/>
</dbReference>
<keyword evidence="3" id="KW-1185">Reference proteome</keyword>
<comment type="caution">
    <text evidence="2">The sequence shown here is derived from an EMBL/GenBank/DDBJ whole genome shotgun (WGS) entry which is preliminary data.</text>
</comment>
<evidence type="ECO:0000256" key="1">
    <source>
        <dbReference type="SAM" id="MobiDB-lite"/>
    </source>
</evidence>
<feature type="region of interest" description="Disordered" evidence="1">
    <location>
        <begin position="27"/>
        <end position="62"/>
    </location>
</feature>
<evidence type="ECO:0000313" key="3">
    <source>
        <dbReference type="Proteomes" id="UP000331127"/>
    </source>
</evidence>
<proteinExistence type="predicted"/>
<gene>
    <name evidence="2" type="ORF">Amac_012610</name>
</gene>
<accession>A0A5M3WG65</accession>
<feature type="compositionally biased region" description="Basic and acidic residues" evidence="1">
    <location>
        <begin position="27"/>
        <end position="36"/>
    </location>
</feature>